<dbReference type="Pfam" id="PF08421">
    <property type="entry name" value="Methyltransf_13"/>
    <property type="match status" value="1"/>
</dbReference>
<dbReference type="PANTHER" id="PTHR43861">
    <property type="entry name" value="TRANS-ACONITATE 2-METHYLTRANSFERASE-RELATED"/>
    <property type="match status" value="1"/>
</dbReference>
<gene>
    <name evidence="3" type="ORF">BECKFW1821C_GA0114237_101312</name>
</gene>
<dbReference type="Pfam" id="PF13489">
    <property type="entry name" value="Methyltransf_23"/>
    <property type="match status" value="1"/>
</dbReference>
<name>A0A450TK25_9GAMM</name>
<dbReference type="SUPFAM" id="SSF53335">
    <property type="entry name" value="S-adenosyl-L-methionine-dependent methyltransferases"/>
    <property type="match status" value="1"/>
</dbReference>
<keyword evidence="3" id="KW-0489">Methyltransferase</keyword>
<dbReference type="InterPro" id="IPR029063">
    <property type="entry name" value="SAM-dependent_MTases_sf"/>
</dbReference>
<dbReference type="InterPro" id="IPR038576">
    <property type="entry name" value="Methyltransf_Zn-bd_dom_put_sf"/>
</dbReference>
<dbReference type="EMBL" id="CAADFE010000013">
    <property type="protein sequence ID" value="VFJ67873.1"/>
    <property type="molecule type" value="Genomic_DNA"/>
</dbReference>
<dbReference type="GO" id="GO:0008168">
    <property type="term" value="F:methyltransferase activity"/>
    <property type="evidence" value="ECO:0007669"/>
    <property type="project" value="UniProtKB-KW"/>
</dbReference>
<dbReference type="Pfam" id="PF08484">
    <property type="entry name" value="Methyltransf_14"/>
    <property type="match status" value="1"/>
</dbReference>
<dbReference type="InterPro" id="IPR013691">
    <property type="entry name" value="MeTrfase_14"/>
</dbReference>
<dbReference type="AlphaFoldDB" id="A0A450TK25"/>
<dbReference type="InterPro" id="IPR013630">
    <property type="entry name" value="Methyltransf_Zn-bd_dom_put"/>
</dbReference>
<feature type="domain" description="Methyltransferase putative zinc binding" evidence="1">
    <location>
        <begin position="3"/>
        <end position="60"/>
    </location>
</feature>
<evidence type="ECO:0000259" key="2">
    <source>
        <dbReference type="Pfam" id="PF08484"/>
    </source>
</evidence>
<dbReference type="Gene3D" id="3.40.50.150">
    <property type="entry name" value="Vaccinia Virus protein VP39"/>
    <property type="match status" value="1"/>
</dbReference>
<dbReference type="GO" id="GO:0032259">
    <property type="term" value="P:methylation"/>
    <property type="evidence" value="ECO:0007669"/>
    <property type="project" value="UniProtKB-KW"/>
</dbReference>
<proteinExistence type="predicted"/>
<evidence type="ECO:0000313" key="3">
    <source>
        <dbReference type="EMBL" id="VFJ67873.1"/>
    </source>
</evidence>
<dbReference type="Gene3D" id="6.10.250.3100">
    <property type="match status" value="1"/>
</dbReference>
<organism evidence="3">
    <name type="scientific">Candidatus Kentrum sp. FW</name>
    <dbReference type="NCBI Taxonomy" id="2126338"/>
    <lineage>
        <taxon>Bacteria</taxon>
        <taxon>Pseudomonadati</taxon>
        <taxon>Pseudomonadota</taxon>
        <taxon>Gammaproteobacteria</taxon>
        <taxon>Candidatus Kentrum</taxon>
    </lineage>
</organism>
<protein>
    <submittedName>
        <fullName evidence="3">Methyltransferase domain-containing protein</fullName>
    </submittedName>
</protein>
<feature type="domain" description="C-methyltransferase" evidence="2">
    <location>
        <begin position="239"/>
        <end position="396"/>
    </location>
</feature>
<evidence type="ECO:0000259" key="1">
    <source>
        <dbReference type="Pfam" id="PF08421"/>
    </source>
</evidence>
<dbReference type="Gene3D" id="3.40.50.720">
    <property type="entry name" value="NAD(P)-binding Rossmann-like Domain"/>
    <property type="match status" value="1"/>
</dbReference>
<dbReference type="Gene3D" id="6.20.50.110">
    <property type="entry name" value="Methyltransferase, zinc-binding domain"/>
    <property type="match status" value="1"/>
</dbReference>
<reference evidence="3" key="1">
    <citation type="submission" date="2019-02" db="EMBL/GenBank/DDBJ databases">
        <authorList>
            <person name="Gruber-Vodicka R. H."/>
            <person name="Seah K. B. B."/>
        </authorList>
    </citation>
    <scope>NUCLEOTIDE SEQUENCE</scope>
    <source>
        <strain evidence="3">BECK_BZ131</strain>
    </source>
</reference>
<keyword evidence="3" id="KW-0808">Transferase</keyword>
<dbReference type="PANTHER" id="PTHR43861:SF5">
    <property type="entry name" value="BLL5978 PROTEIN"/>
    <property type="match status" value="1"/>
</dbReference>
<accession>A0A450TK25</accession>
<sequence>MNCHAPHLERFIDLGDQPNGNVFPRIDELDHEQTFPCAMLICTRCWQVQLEEFPPVEHMFVNHPYVTGLNRPVVTHFEGLVNDVLERFAITPKGLVLDIGANDGTLLAKFRDRGMRVLGIDPCRRTGRLARDSGITIFESFWNEQSAKAMKGLGICPDLVTATAVFHHLDDIHSFVRGLALIMGEKTIFCPQCVYLKDLIEQAQFDHFYHEHTMIHAIGPLRGLFSRYGLRLLDVDFYPIHGGSFVLYVGREESPFPTTNKIADVIAEEKRFGLDQLQTYFDFSQRVERNKDELMSLLRQLKSSGKRIFGLGAPLKGSTLLNYYGIGPDLVECATEINPYKIGRYTPGTHIPIIAEDALDEQPDYYLVLSWNFLDFFVEQYADYLDAGGRFIVPHPIVKVIGKDGQSQ</sequence>